<dbReference type="EMBL" id="FOHW01000019">
    <property type="protein sequence ID" value="SET64848.1"/>
    <property type="molecule type" value="Genomic_DNA"/>
</dbReference>
<accession>A0A1I0G2D9</accession>
<dbReference type="Proteomes" id="UP000182332">
    <property type="component" value="Unassembled WGS sequence"/>
</dbReference>
<reference evidence="1 2" key="1">
    <citation type="submission" date="2016-10" db="EMBL/GenBank/DDBJ databases">
        <authorList>
            <person name="de Groot N.N."/>
        </authorList>
    </citation>
    <scope>NUCLEOTIDE SEQUENCE [LARGE SCALE GENOMIC DNA]</scope>
    <source>
        <strain evidence="1 2">DSM 11363</strain>
    </source>
</reference>
<proteinExistence type="predicted"/>
<protein>
    <submittedName>
        <fullName evidence="1">Uncharacterized protein</fullName>
    </submittedName>
</protein>
<sequence length="677" mass="72059">MSNLSSKQTRVLASALARVVNQLCQASKKRLATRVNLGAPIAPVWWDGDAAFAGLVPRDEQEKDMPINIPKWQNGAGQGESDYLQFEWKLSTSGTWQSAQDLITIPGPLQDGDFPMELQLSKSNFAAQGTFDLRYTVTNDAGNTAASDITQFIIDKTAPNYGQAPDAVTFVDSAVVNEGITQDYLDKNDGLELVIPGYQDDRPGDSVEVYVHEVGTSPTTPVFTKVIDSSLTIKVPAAAFSGLLDGLIYLSYRLVDKVGNKGAPADNATAGLFLNPLPTLPLAAPRVPSIADDSVLQLVDIDLVNTGLVVIDPYPNALENDLVVLTWGNAALKSTHRVTDPAAPSLLNVQYERILKPAYGAATGVLPTAVSYVVERGDKKFASDTATINVDFFVPGPVNPDRPDPVNSALPRVTVKGAVSTVDNVLTSADVDGDVTVALKLYDPIGTNEEMVLYWGDLPREVARLSPVVGTAGEDYAFILTWDQIKDLPSGTAVPAFYTVGRINTGGSTPPGNVESCVPTLVDVSEALPIKLANPEFPLAVRAPDQTLILNCSTHVGPNQLVRVFIPANPNLKGGETLEFTWQCYTDRAGTQPSGIASTFSKDIEAEQVADGFTFDQGPFDEYVLPTGLNGSIRVTYVSNTTPPMQGETLIRASGQNAAGTCPPNTLRAFGAGGCGC</sequence>
<dbReference type="OrthoDB" id="6866231at2"/>
<evidence type="ECO:0000313" key="1">
    <source>
        <dbReference type="EMBL" id="SET64848.1"/>
    </source>
</evidence>
<evidence type="ECO:0000313" key="2">
    <source>
        <dbReference type="Proteomes" id="UP000182332"/>
    </source>
</evidence>
<gene>
    <name evidence="1" type="ORF">SAMN05216197_11914</name>
</gene>
<dbReference type="AlphaFoldDB" id="A0A1I0G2D9"/>
<name>A0A1I0G2D9_9PSED</name>
<dbReference type="RefSeq" id="WP_074890588.1">
    <property type="nucleotide sequence ID" value="NZ_FOHW01000019.1"/>
</dbReference>
<organism evidence="1 2">
    <name type="scientific">Pseudomonas graminis</name>
    <dbReference type="NCBI Taxonomy" id="158627"/>
    <lineage>
        <taxon>Bacteria</taxon>
        <taxon>Pseudomonadati</taxon>
        <taxon>Pseudomonadota</taxon>
        <taxon>Gammaproteobacteria</taxon>
        <taxon>Pseudomonadales</taxon>
        <taxon>Pseudomonadaceae</taxon>
        <taxon>Pseudomonas</taxon>
    </lineage>
</organism>